<gene>
    <name evidence="1" type="ORF">Adt_14343</name>
</gene>
<dbReference type="Proteomes" id="UP001604336">
    <property type="component" value="Unassembled WGS sequence"/>
</dbReference>
<dbReference type="AlphaFoldDB" id="A0ABD1TZE8"/>
<comment type="caution">
    <text evidence="1">The sequence shown here is derived from an EMBL/GenBank/DDBJ whole genome shotgun (WGS) entry which is preliminary data.</text>
</comment>
<dbReference type="EMBL" id="JBFOLK010000004">
    <property type="protein sequence ID" value="KAL2518096.1"/>
    <property type="molecule type" value="Genomic_DNA"/>
</dbReference>
<protein>
    <submittedName>
        <fullName evidence="1">Retroelement</fullName>
    </submittedName>
</protein>
<name>A0ABD1TZE8_9LAMI</name>
<evidence type="ECO:0000313" key="2">
    <source>
        <dbReference type="Proteomes" id="UP001604336"/>
    </source>
</evidence>
<keyword evidence="2" id="KW-1185">Reference proteome</keyword>
<sequence length="102" mass="11654">MRALLGELTQDIVEHGESTFESNKKMAMYKNPFPHPVGVNMVITNFNKLCLPKFKLVVDDGEDKPHPSAFEHLKGKTVLKEEWSLCARFRKKLAKLRKNGSI</sequence>
<reference evidence="2" key="1">
    <citation type="submission" date="2024-07" db="EMBL/GenBank/DDBJ databases">
        <title>Two chromosome-level genome assemblies of Korean endemic species Abeliophyllum distichum and Forsythia ovata (Oleaceae).</title>
        <authorList>
            <person name="Jang H."/>
        </authorList>
    </citation>
    <scope>NUCLEOTIDE SEQUENCE [LARGE SCALE GENOMIC DNA]</scope>
</reference>
<organism evidence="1 2">
    <name type="scientific">Abeliophyllum distichum</name>
    <dbReference type="NCBI Taxonomy" id="126358"/>
    <lineage>
        <taxon>Eukaryota</taxon>
        <taxon>Viridiplantae</taxon>
        <taxon>Streptophyta</taxon>
        <taxon>Embryophyta</taxon>
        <taxon>Tracheophyta</taxon>
        <taxon>Spermatophyta</taxon>
        <taxon>Magnoliopsida</taxon>
        <taxon>eudicotyledons</taxon>
        <taxon>Gunneridae</taxon>
        <taxon>Pentapetalae</taxon>
        <taxon>asterids</taxon>
        <taxon>lamiids</taxon>
        <taxon>Lamiales</taxon>
        <taxon>Oleaceae</taxon>
        <taxon>Forsythieae</taxon>
        <taxon>Abeliophyllum</taxon>
    </lineage>
</organism>
<proteinExistence type="predicted"/>
<accession>A0ABD1TZE8</accession>
<evidence type="ECO:0000313" key="1">
    <source>
        <dbReference type="EMBL" id="KAL2518096.1"/>
    </source>
</evidence>